<reference evidence="3 4" key="2">
    <citation type="submission" date="2018-11" db="EMBL/GenBank/DDBJ databases">
        <authorList>
            <consortium name="Pathogen Informatics"/>
        </authorList>
    </citation>
    <scope>NUCLEOTIDE SEQUENCE [LARGE SCALE GENOMIC DNA]</scope>
    <source>
        <strain evidence="3 4">Egypt</strain>
    </source>
</reference>
<dbReference type="Proteomes" id="UP000272942">
    <property type="component" value="Unassembled WGS sequence"/>
</dbReference>
<evidence type="ECO:0000256" key="1">
    <source>
        <dbReference type="SAM" id="Phobius"/>
    </source>
</evidence>
<dbReference type="EMBL" id="UZAN01049964">
    <property type="protein sequence ID" value="VDP87857.1"/>
    <property type="molecule type" value="Genomic_DNA"/>
</dbReference>
<dbReference type="AlphaFoldDB" id="A0A183AVG1"/>
<keyword evidence="1" id="KW-1133">Transmembrane helix</keyword>
<reference evidence="5" key="1">
    <citation type="submission" date="2016-06" db="UniProtKB">
        <authorList>
            <consortium name="WormBaseParasite"/>
        </authorList>
    </citation>
    <scope>IDENTIFICATION</scope>
</reference>
<gene>
    <name evidence="3" type="ORF">ECPE_LOCUS10945</name>
</gene>
<keyword evidence="1" id="KW-0472">Membrane</keyword>
<dbReference type="InterPro" id="IPR007074">
    <property type="entry name" value="LicD/FKTN/FKRP_NTP_transf"/>
</dbReference>
<proteinExistence type="predicted"/>
<keyword evidence="4" id="KW-1185">Reference proteome</keyword>
<dbReference type="WBParaSite" id="ECPE_0001098001-mRNA-1">
    <property type="protein sequence ID" value="ECPE_0001098001-mRNA-1"/>
    <property type="gene ID" value="ECPE_0001098001"/>
</dbReference>
<feature type="domain" description="LicD/FKTN/FKRP nucleotidyltransferase" evidence="2">
    <location>
        <begin position="127"/>
        <end position="154"/>
    </location>
</feature>
<name>A0A183AVG1_9TREM</name>
<evidence type="ECO:0000259" key="2">
    <source>
        <dbReference type="Pfam" id="PF04991"/>
    </source>
</evidence>
<feature type="transmembrane region" description="Helical" evidence="1">
    <location>
        <begin position="12"/>
        <end position="32"/>
    </location>
</feature>
<dbReference type="OrthoDB" id="419198at2759"/>
<accession>A0A183AVG1</accession>
<dbReference type="GO" id="GO:0009100">
    <property type="term" value="P:glycoprotein metabolic process"/>
    <property type="evidence" value="ECO:0007669"/>
    <property type="project" value="UniProtKB-ARBA"/>
</dbReference>
<organism evidence="5">
    <name type="scientific">Echinostoma caproni</name>
    <dbReference type="NCBI Taxonomy" id="27848"/>
    <lineage>
        <taxon>Eukaryota</taxon>
        <taxon>Metazoa</taxon>
        <taxon>Spiralia</taxon>
        <taxon>Lophotrochozoa</taxon>
        <taxon>Platyhelminthes</taxon>
        <taxon>Trematoda</taxon>
        <taxon>Digenea</taxon>
        <taxon>Plagiorchiida</taxon>
        <taxon>Echinostomata</taxon>
        <taxon>Echinostomatoidea</taxon>
        <taxon>Echinostomatidae</taxon>
        <taxon>Echinostoma</taxon>
    </lineage>
</organism>
<evidence type="ECO:0000313" key="5">
    <source>
        <dbReference type="WBParaSite" id="ECPE_0001098001-mRNA-1"/>
    </source>
</evidence>
<evidence type="ECO:0000313" key="4">
    <source>
        <dbReference type="Proteomes" id="UP000272942"/>
    </source>
</evidence>
<dbReference type="Pfam" id="PF04991">
    <property type="entry name" value="LicD"/>
    <property type="match status" value="1"/>
</dbReference>
<evidence type="ECO:0000313" key="3">
    <source>
        <dbReference type="EMBL" id="VDP87857.1"/>
    </source>
</evidence>
<protein>
    <submittedName>
        <fullName evidence="5">Lipopolysaccharide choline phosphotransferase protein</fullName>
    </submittedName>
</protein>
<sequence length="372" mass="42376">MKSHNVLIIPKFRLLIRTTIGIFLVLLIFTAWKTISVAPIIIPVQPFLVKAQFNENDWDCLPNLDELSWPELKAAPFPAGRRFANGTIKPLPPALNPVMSKAQFTLSKHLLAKFSELMFQNDLGDRFFLNGGTLVGSFQHHDIIPWDDDVDVLVDVTVRPTVQRILQVLSPNYQVTVQGVRDKFYTKLLNESDDDMDIELSRKSSQYVWGWPYLDIGYFEHNETHLWDISSQKAPNQLIDSTIVFPLVFRPLGKNWYPAPFNTLAYLRHVYGNSGGCAVFGYSHIIEGSGPSGRAPCWSLGKKYAFVQHLLADSRYFIIDDSTWKQTMVVVEESLVYRTHRGPLVIHSLRLPTILETTEVNTYGFADPPVFH</sequence>
<keyword evidence="1" id="KW-0812">Transmembrane</keyword>